<keyword evidence="3" id="KW-1185">Reference proteome</keyword>
<dbReference type="InterPro" id="IPR003776">
    <property type="entry name" value="YcaO-like_dom"/>
</dbReference>
<dbReference type="PROSITE" id="PS51664">
    <property type="entry name" value="YCAO"/>
    <property type="match status" value="1"/>
</dbReference>
<proteinExistence type="predicted"/>
<dbReference type="GO" id="GO:0005840">
    <property type="term" value="C:ribosome"/>
    <property type="evidence" value="ECO:0007669"/>
    <property type="project" value="UniProtKB-KW"/>
</dbReference>
<evidence type="ECO:0000313" key="3">
    <source>
        <dbReference type="Proteomes" id="UP000306509"/>
    </source>
</evidence>
<dbReference type="Gene3D" id="3.30.1330.230">
    <property type="match status" value="1"/>
</dbReference>
<dbReference type="STRING" id="180332.GCA_000797495_03408"/>
<dbReference type="AlphaFoldDB" id="A0A4U8Q8P3"/>
<dbReference type="EMBL" id="QGQD01000104">
    <property type="protein sequence ID" value="TLC98145.1"/>
    <property type="molecule type" value="Genomic_DNA"/>
</dbReference>
<dbReference type="Pfam" id="PF02624">
    <property type="entry name" value="YcaO"/>
    <property type="match status" value="1"/>
</dbReference>
<dbReference type="GO" id="GO:0016740">
    <property type="term" value="F:transferase activity"/>
    <property type="evidence" value="ECO:0007669"/>
    <property type="project" value="UniProtKB-KW"/>
</dbReference>
<evidence type="ECO:0000313" key="2">
    <source>
        <dbReference type="EMBL" id="TLC98145.1"/>
    </source>
</evidence>
<feature type="domain" description="YcaO" evidence="1">
    <location>
        <begin position="58"/>
        <end position="437"/>
    </location>
</feature>
<organism evidence="2 3">
    <name type="scientific">Robinsoniella peoriensis</name>
    <dbReference type="NCBI Taxonomy" id="180332"/>
    <lineage>
        <taxon>Bacteria</taxon>
        <taxon>Bacillati</taxon>
        <taxon>Bacillota</taxon>
        <taxon>Clostridia</taxon>
        <taxon>Lachnospirales</taxon>
        <taxon>Lachnospiraceae</taxon>
        <taxon>Robinsoniella</taxon>
    </lineage>
</organism>
<keyword evidence="2" id="KW-0687">Ribonucleoprotein</keyword>
<dbReference type="Proteomes" id="UP000306509">
    <property type="component" value="Unassembled WGS sequence"/>
</dbReference>
<keyword evidence="2" id="KW-0689">Ribosomal protein</keyword>
<dbReference type="PANTHER" id="PTHR37809:SF1">
    <property type="entry name" value="RIBOSOMAL PROTEIN S12 METHYLTHIOTRANSFERASE ACCESSORY FACTOR YCAO"/>
    <property type="match status" value="1"/>
</dbReference>
<comment type="caution">
    <text evidence="2">The sequence shown here is derived from an EMBL/GenBank/DDBJ whole genome shotgun (WGS) entry which is preliminary data.</text>
</comment>
<protein>
    <submittedName>
        <fullName evidence="2">Ribosomal protein S12 methylthiotransferase accessory factor YcaO</fullName>
    </submittedName>
</protein>
<dbReference type="RefSeq" id="WP_138003973.1">
    <property type="nucleotide sequence ID" value="NZ_QGQD01000104.1"/>
</dbReference>
<keyword evidence="2" id="KW-0808">Transferase</keyword>
<evidence type="ECO:0000259" key="1">
    <source>
        <dbReference type="PROSITE" id="PS51664"/>
    </source>
</evidence>
<dbReference type="PANTHER" id="PTHR37809">
    <property type="entry name" value="RIBOSOMAL PROTEIN S12 METHYLTHIOTRANSFERASE ACCESSORY FACTOR YCAO"/>
    <property type="match status" value="1"/>
</dbReference>
<accession>A0A4U8Q8P3</accession>
<sequence>MLIDSKFKEDHPLSTVNKIRNILFKAGIFTVEQWTDSGIKGCYSVRIEIAGSHIGQNGKGVTREFALASGYAELMERIQSNYFYVGAFDNELRAYNGFQYAPDEKEFVIEEFMKSYEKPLRPMTDRLQKKSGLHDGKEVYQQCCYGDTLQHEMDFSTLPFQNLQTEEIVYIPVPILRDIYATNGTCAGNVRCEAIVQGLSEIIERNHNMQVLTKQITPPVVPEDYLMKFPVYSVIQNIQKDTKCKLIIKDCSLGTGFPVIAAALISRESHKYIVKFGAHPVFEIALERTLTEMFQGRSIAEATNASDCCYREKEILSFDNMHNVLKNASGKYHYSFFKDDSDIPFNPFEDRTGLNNSTLLKYCTDFFEKRGYEIFIRDCGYMGFPTYQLIVPGFSEIYNYGLTRLKEKSSQKAAGEILCRLENATNSELERVYRYFRFKENFSMENTLSFTLRQPLLLKPAQDIAGFFYIELCIAVHLEKWNEAVYLAQILEHFSTSDKVFCQGMQEYARRMVCRNDSDEALAGIEIFYPVEILGKIQSIINWKKCAQDVAEYCRSLIFSDNKRSAYTVLQDTVRKLKTMQTVHAKEVSNEVCNCSEI</sequence>
<gene>
    <name evidence="2" type="primary">ycaO_2</name>
    <name evidence="2" type="ORF">DSM106044_05051</name>
</gene>
<dbReference type="NCBIfam" id="TIGR00702">
    <property type="entry name" value="YcaO-type kinase domain"/>
    <property type="match status" value="1"/>
</dbReference>
<reference evidence="2 3" key="1">
    <citation type="journal article" date="2019" name="Anaerobe">
        <title>Detection of Robinsoniella peoriensis in multiple bone samples of a trauma patient.</title>
        <authorList>
            <person name="Schrottner P."/>
            <person name="Hartwich K."/>
            <person name="Bunk B."/>
            <person name="Schober I."/>
            <person name="Helbig S."/>
            <person name="Rudolph W.W."/>
            <person name="Gunzer F."/>
        </authorList>
    </citation>
    <scope>NUCLEOTIDE SEQUENCE [LARGE SCALE GENOMIC DNA]</scope>
    <source>
        <strain evidence="2 3">DSM 106044</strain>
    </source>
</reference>
<name>A0A4U8Q8P3_9FIRM</name>